<protein>
    <recommendedName>
        <fullName evidence="2">MobA-like NTP transferase domain-containing protein</fullName>
    </recommendedName>
</protein>
<dbReference type="InterPro" id="IPR025877">
    <property type="entry name" value="MobA-like_NTP_Trfase"/>
</dbReference>
<evidence type="ECO:0000256" key="1">
    <source>
        <dbReference type="ARBA" id="ARBA00022679"/>
    </source>
</evidence>
<name>A0ABN1VZ74_9MICO</name>
<proteinExistence type="predicted"/>
<comment type="caution">
    <text evidence="3">The sequence shown here is derived from an EMBL/GenBank/DDBJ whole genome shotgun (WGS) entry which is preliminary data.</text>
</comment>
<evidence type="ECO:0000259" key="2">
    <source>
        <dbReference type="Pfam" id="PF12804"/>
    </source>
</evidence>
<accession>A0ABN1VZ74</accession>
<dbReference type="EMBL" id="BAAAKW010000071">
    <property type="protein sequence ID" value="GAA1228132.1"/>
    <property type="molecule type" value="Genomic_DNA"/>
</dbReference>
<evidence type="ECO:0000313" key="3">
    <source>
        <dbReference type="EMBL" id="GAA1228132.1"/>
    </source>
</evidence>
<evidence type="ECO:0000313" key="4">
    <source>
        <dbReference type="Proteomes" id="UP001500943"/>
    </source>
</evidence>
<gene>
    <name evidence="3" type="ORF">GCM10009655_28440</name>
</gene>
<feature type="domain" description="MobA-like NTP transferase" evidence="2">
    <location>
        <begin position="5"/>
        <end position="157"/>
    </location>
</feature>
<keyword evidence="1" id="KW-0808">Transferase</keyword>
<dbReference type="PANTHER" id="PTHR19136:SF81">
    <property type="entry name" value="MOLYBDENUM COFACTOR GUANYLYLTRANSFERASE"/>
    <property type="match status" value="1"/>
</dbReference>
<dbReference type="Pfam" id="PF12804">
    <property type="entry name" value="NTP_transf_3"/>
    <property type="match status" value="1"/>
</dbReference>
<sequence>MLIDAAVLAGGRSSRLGSAAKASLQVNGHSLLEHAVAAASRVSRTCVVVGPIDPGLLSATVLITREDPPFSGPAAALAAGVRQLSARRTSKSTSDAILVLACDMPGIAAQIPLLATALAAAPADADGAISVDVFGQRQPLACLYRTSALVDAISRFADSDLIGLSMRELIEPLTLIPVAAVLGATDDVDTWEDAARLGATDSATEMKEDAE</sequence>
<dbReference type="Gene3D" id="3.90.550.10">
    <property type="entry name" value="Spore Coat Polysaccharide Biosynthesis Protein SpsA, Chain A"/>
    <property type="match status" value="1"/>
</dbReference>
<organism evidence="3 4">
    <name type="scientific">Rhodoglobus aureus</name>
    <dbReference type="NCBI Taxonomy" id="191497"/>
    <lineage>
        <taxon>Bacteria</taxon>
        <taxon>Bacillati</taxon>
        <taxon>Actinomycetota</taxon>
        <taxon>Actinomycetes</taxon>
        <taxon>Micrococcales</taxon>
        <taxon>Microbacteriaceae</taxon>
        <taxon>Rhodoglobus</taxon>
    </lineage>
</organism>
<reference evidence="3 4" key="1">
    <citation type="journal article" date="2019" name="Int. J. Syst. Evol. Microbiol.">
        <title>The Global Catalogue of Microorganisms (GCM) 10K type strain sequencing project: providing services to taxonomists for standard genome sequencing and annotation.</title>
        <authorList>
            <consortium name="The Broad Institute Genomics Platform"/>
            <consortium name="The Broad Institute Genome Sequencing Center for Infectious Disease"/>
            <person name="Wu L."/>
            <person name="Ma J."/>
        </authorList>
    </citation>
    <scope>NUCLEOTIDE SEQUENCE [LARGE SCALE GENOMIC DNA]</scope>
    <source>
        <strain evidence="3 4">JCM 12762</strain>
    </source>
</reference>
<dbReference type="SUPFAM" id="SSF53448">
    <property type="entry name" value="Nucleotide-diphospho-sugar transferases"/>
    <property type="match status" value="1"/>
</dbReference>
<dbReference type="InterPro" id="IPR029044">
    <property type="entry name" value="Nucleotide-diphossugar_trans"/>
</dbReference>
<dbReference type="PANTHER" id="PTHR19136">
    <property type="entry name" value="MOLYBDENUM COFACTOR GUANYLYLTRANSFERASE"/>
    <property type="match status" value="1"/>
</dbReference>
<dbReference type="RefSeq" id="WP_343926837.1">
    <property type="nucleotide sequence ID" value="NZ_BAAAKW010000071.1"/>
</dbReference>
<dbReference type="Proteomes" id="UP001500943">
    <property type="component" value="Unassembled WGS sequence"/>
</dbReference>
<keyword evidence="4" id="KW-1185">Reference proteome</keyword>